<dbReference type="Pfam" id="PF14934">
    <property type="entry name" value="TMEM254"/>
    <property type="match status" value="1"/>
</dbReference>
<comment type="subcellular location">
    <subcellularLocation>
        <location evidence="1">Membrane</location>
        <topology evidence="1">Multi-pass membrane protein</topology>
    </subcellularLocation>
</comment>
<evidence type="ECO:0000313" key="8">
    <source>
        <dbReference type="Proteomes" id="UP000693946"/>
    </source>
</evidence>
<dbReference type="Proteomes" id="UP000693946">
    <property type="component" value="Linkage Group LG15"/>
</dbReference>
<keyword evidence="4 6" id="KW-0472">Membrane</keyword>
<feature type="transmembrane region" description="Helical" evidence="6">
    <location>
        <begin position="95"/>
        <end position="113"/>
    </location>
</feature>
<protein>
    <recommendedName>
        <fullName evidence="5">Transmembrane protein 254</fullName>
    </recommendedName>
</protein>
<evidence type="ECO:0000256" key="3">
    <source>
        <dbReference type="ARBA" id="ARBA00022989"/>
    </source>
</evidence>
<dbReference type="InterPro" id="IPR028110">
    <property type="entry name" value="TMEM254"/>
</dbReference>
<sequence>MAKSDGCDYFKRASLFWIVVVTVSMGFFTCTVFVPEKVPFAQLGAFGSFCKHLAENHAGFMFKGWCAAWAVHAFEAFIAMRMCREKGITNSTTRCLWFVQTLLYGFASLGLLLKYKPVHPKQR</sequence>
<dbReference type="PANTHER" id="PTHR34104:SF3">
    <property type="entry name" value="TRANSMEMBRANE PROTEIN 254"/>
    <property type="match status" value="1"/>
</dbReference>
<keyword evidence="2 6" id="KW-0812">Transmembrane</keyword>
<organism evidence="7 8">
    <name type="scientific">Solea senegalensis</name>
    <name type="common">Senegalese sole</name>
    <dbReference type="NCBI Taxonomy" id="28829"/>
    <lineage>
        <taxon>Eukaryota</taxon>
        <taxon>Metazoa</taxon>
        <taxon>Chordata</taxon>
        <taxon>Craniata</taxon>
        <taxon>Vertebrata</taxon>
        <taxon>Euteleostomi</taxon>
        <taxon>Actinopterygii</taxon>
        <taxon>Neopterygii</taxon>
        <taxon>Teleostei</taxon>
        <taxon>Neoteleostei</taxon>
        <taxon>Acanthomorphata</taxon>
        <taxon>Carangaria</taxon>
        <taxon>Pleuronectiformes</taxon>
        <taxon>Pleuronectoidei</taxon>
        <taxon>Soleidae</taxon>
        <taxon>Solea</taxon>
    </lineage>
</organism>
<evidence type="ECO:0000256" key="6">
    <source>
        <dbReference type="SAM" id="Phobius"/>
    </source>
</evidence>
<accession>A0AAV6S585</accession>
<evidence type="ECO:0000256" key="5">
    <source>
        <dbReference type="ARBA" id="ARBA00034834"/>
    </source>
</evidence>
<comment type="caution">
    <text evidence="7">The sequence shown here is derived from an EMBL/GenBank/DDBJ whole genome shotgun (WGS) entry which is preliminary data.</text>
</comment>
<name>A0AAV6S585_SOLSE</name>
<dbReference type="GO" id="GO:0016020">
    <property type="term" value="C:membrane"/>
    <property type="evidence" value="ECO:0007669"/>
    <property type="project" value="UniProtKB-SubCell"/>
</dbReference>
<evidence type="ECO:0000313" key="7">
    <source>
        <dbReference type="EMBL" id="KAG7512920.1"/>
    </source>
</evidence>
<dbReference type="AlphaFoldDB" id="A0AAV6S585"/>
<gene>
    <name evidence="7" type="ORF">JOB18_042934</name>
</gene>
<feature type="transmembrane region" description="Helical" evidence="6">
    <location>
        <begin position="12"/>
        <end position="34"/>
    </location>
</feature>
<evidence type="ECO:0000256" key="1">
    <source>
        <dbReference type="ARBA" id="ARBA00004141"/>
    </source>
</evidence>
<dbReference type="PANTHER" id="PTHR34104">
    <property type="entry name" value="TRANSMEMBRANE PROTEIN 254"/>
    <property type="match status" value="1"/>
</dbReference>
<keyword evidence="3 6" id="KW-1133">Transmembrane helix</keyword>
<keyword evidence="8" id="KW-1185">Reference proteome</keyword>
<proteinExistence type="predicted"/>
<evidence type="ECO:0000256" key="2">
    <source>
        <dbReference type="ARBA" id="ARBA00022692"/>
    </source>
</evidence>
<reference evidence="7 8" key="1">
    <citation type="journal article" date="2021" name="Sci. Rep.">
        <title>Chromosome anchoring in Senegalese sole (Solea senegalensis) reveals sex-associated markers and genome rearrangements in flatfish.</title>
        <authorList>
            <person name="Guerrero-Cozar I."/>
            <person name="Gomez-Garrido J."/>
            <person name="Berbel C."/>
            <person name="Martinez-Blanch J.F."/>
            <person name="Alioto T."/>
            <person name="Claros M.G."/>
            <person name="Gagnaire P.A."/>
            <person name="Manchado M."/>
        </authorList>
    </citation>
    <scope>NUCLEOTIDE SEQUENCE [LARGE SCALE GENOMIC DNA]</scope>
    <source>
        <strain evidence="7">Sse05_10M</strain>
    </source>
</reference>
<evidence type="ECO:0000256" key="4">
    <source>
        <dbReference type="ARBA" id="ARBA00023136"/>
    </source>
</evidence>
<dbReference type="EMBL" id="JAGKHQ010000007">
    <property type="protein sequence ID" value="KAG7512920.1"/>
    <property type="molecule type" value="Genomic_DNA"/>
</dbReference>